<comment type="caution">
    <text evidence="1">The sequence shown here is derived from an EMBL/GenBank/DDBJ whole genome shotgun (WGS) entry which is preliminary data.</text>
</comment>
<gene>
    <name evidence="1" type="ORF">HPB49_012289</name>
</gene>
<organism evidence="1 2">
    <name type="scientific">Dermacentor silvarum</name>
    <name type="common">Tick</name>
    <dbReference type="NCBI Taxonomy" id="543639"/>
    <lineage>
        <taxon>Eukaryota</taxon>
        <taxon>Metazoa</taxon>
        <taxon>Ecdysozoa</taxon>
        <taxon>Arthropoda</taxon>
        <taxon>Chelicerata</taxon>
        <taxon>Arachnida</taxon>
        <taxon>Acari</taxon>
        <taxon>Parasitiformes</taxon>
        <taxon>Ixodida</taxon>
        <taxon>Ixodoidea</taxon>
        <taxon>Ixodidae</taxon>
        <taxon>Rhipicephalinae</taxon>
        <taxon>Dermacentor</taxon>
    </lineage>
</organism>
<proteinExistence type="predicted"/>
<accession>A0ACB8CEW0</accession>
<dbReference type="EMBL" id="CM023476">
    <property type="protein sequence ID" value="KAH7941320.1"/>
    <property type="molecule type" value="Genomic_DNA"/>
</dbReference>
<keyword evidence="2" id="KW-1185">Reference proteome</keyword>
<dbReference type="Proteomes" id="UP000821865">
    <property type="component" value="Chromosome 7"/>
</dbReference>
<evidence type="ECO:0000313" key="1">
    <source>
        <dbReference type="EMBL" id="KAH7941320.1"/>
    </source>
</evidence>
<sequence>MREREPRPRLYAARNVLLNIDAIPDHTFRRQFRFEKEDFPVLVKALQVPDHATCAHGVRVSAQEALCMCLRRLAYPNRLCDLQDFFGRHYSVISSVSNKMMFHIERKFGFLLDDLPCHRWLTPADLRDMNNALMSANWLVCELDGPYPGSRHDAGILRESKLYEELELLVPGEDFVIYGDPAYPLRPLLMKPYGGARLTSMEEQFNAAMSAVRQCVEWGFAKIILQFAFVDFKKNQKLFLQAVPRMYRLISP</sequence>
<evidence type="ECO:0000313" key="2">
    <source>
        <dbReference type="Proteomes" id="UP000821865"/>
    </source>
</evidence>
<name>A0ACB8CEW0_DERSI</name>
<protein>
    <submittedName>
        <fullName evidence="1">Uncharacterized protein</fullName>
    </submittedName>
</protein>
<reference evidence="1" key="1">
    <citation type="submission" date="2020-05" db="EMBL/GenBank/DDBJ databases">
        <title>Large-scale comparative analyses of tick genomes elucidate their genetic diversity and vector capacities.</title>
        <authorList>
            <person name="Jia N."/>
            <person name="Wang J."/>
            <person name="Shi W."/>
            <person name="Du L."/>
            <person name="Sun Y."/>
            <person name="Zhan W."/>
            <person name="Jiang J."/>
            <person name="Wang Q."/>
            <person name="Zhang B."/>
            <person name="Ji P."/>
            <person name="Sakyi L.B."/>
            <person name="Cui X."/>
            <person name="Yuan T."/>
            <person name="Jiang B."/>
            <person name="Yang W."/>
            <person name="Lam T.T.-Y."/>
            <person name="Chang Q."/>
            <person name="Ding S."/>
            <person name="Wang X."/>
            <person name="Zhu J."/>
            <person name="Ruan X."/>
            <person name="Zhao L."/>
            <person name="Wei J."/>
            <person name="Que T."/>
            <person name="Du C."/>
            <person name="Cheng J."/>
            <person name="Dai P."/>
            <person name="Han X."/>
            <person name="Huang E."/>
            <person name="Gao Y."/>
            <person name="Liu J."/>
            <person name="Shao H."/>
            <person name="Ye R."/>
            <person name="Li L."/>
            <person name="Wei W."/>
            <person name="Wang X."/>
            <person name="Wang C."/>
            <person name="Yang T."/>
            <person name="Huo Q."/>
            <person name="Li W."/>
            <person name="Guo W."/>
            <person name="Chen H."/>
            <person name="Zhou L."/>
            <person name="Ni X."/>
            <person name="Tian J."/>
            <person name="Zhou Y."/>
            <person name="Sheng Y."/>
            <person name="Liu T."/>
            <person name="Pan Y."/>
            <person name="Xia L."/>
            <person name="Li J."/>
            <person name="Zhao F."/>
            <person name="Cao W."/>
        </authorList>
    </citation>
    <scope>NUCLEOTIDE SEQUENCE</scope>
    <source>
        <strain evidence="1">Dsil-2018</strain>
    </source>
</reference>